<evidence type="ECO:0000256" key="19">
    <source>
        <dbReference type="ARBA" id="ARBA00048659"/>
    </source>
</evidence>
<evidence type="ECO:0000256" key="11">
    <source>
        <dbReference type="ARBA" id="ARBA00022734"/>
    </source>
</evidence>
<evidence type="ECO:0000256" key="14">
    <source>
        <dbReference type="ARBA" id="ARBA00022840"/>
    </source>
</evidence>
<dbReference type="InterPro" id="IPR008271">
    <property type="entry name" value="Ser/Thr_kinase_AS"/>
</dbReference>
<gene>
    <name evidence="24" type="ORF">EJB05_49821</name>
</gene>
<dbReference type="PROSITE" id="PS50011">
    <property type="entry name" value="PROTEIN_KINASE_DOM"/>
    <property type="match status" value="2"/>
</dbReference>
<feature type="domain" description="Protein kinase" evidence="23">
    <location>
        <begin position="962"/>
        <end position="1242"/>
    </location>
</feature>
<comment type="subcellular location">
    <subcellularLocation>
        <location evidence="1">Cell membrane</location>
    </subcellularLocation>
    <subcellularLocation>
        <location evidence="2">Membrane</location>
        <topology evidence="2">Single-pass type I membrane protein</topology>
    </subcellularLocation>
</comment>
<comment type="similarity">
    <text evidence="4">In the C-terminal section; belongs to the protein kinase superfamily. Ser/Thr protein kinase family.</text>
</comment>
<dbReference type="InterPro" id="IPR050528">
    <property type="entry name" value="L-type_Lectin-RKs"/>
</dbReference>
<reference evidence="24 25" key="1">
    <citation type="journal article" date="2019" name="Sci. Rep.">
        <title>A high-quality genome of Eragrostis curvula grass provides insights into Poaceae evolution and supports new strategies to enhance forage quality.</title>
        <authorList>
            <person name="Carballo J."/>
            <person name="Santos B.A.C.M."/>
            <person name="Zappacosta D."/>
            <person name="Garbus I."/>
            <person name="Selva J.P."/>
            <person name="Gallo C.A."/>
            <person name="Diaz A."/>
            <person name="Albertini E."/>
            <person name="Caccamo M."/>
            <person name="Echenique V."/>
        </authorList>
    </citation>
    <scope>NUCLEOTIDE SEQUENCE [LARGE SCALE GENOMIC DNA]</scope>
    <source>
        <strain evidence="25">cv. Victoria</strain>
        <tissue evidence="24">Leaf</tissue>
    </source>
</reference>
<dbReference type="Pfam" id="PF00069">
    <property type="entry name" value="Pkinase"/>
    <property type="match status" value="2"/>
</dbReference>
<dbReference type="Pfam" id="PF00139">
    <property type="entry name" value="Lectin_legB"/>
    <property type="match status" value="2"/>
</dbReference>
<organism evidence="24 25">
    <name type="scientific">Eragrostis curvula</name>
    <name type="common">weeping love grass</name>
    <dbReference type="NCBI Taxonomy" id="38414"/>
    <lineage>
        <taxon>Eukaryota</taxon>
        <taxon>Viridiplantae</taxon>
        <taxon>Streptophyta</taxon>
        <taxon>Embryophyta</taxon>
        <taxon>Tracheophyta</taxon>
        <taxon>Spermatophyta</taxon>
        <taxon>Magnoliopsida</taxon>
        <taxon>Liliopsida</taxon>
        <taxon>Poales</taxon>
        <taxon>Poaceae</taxon>
        <taxon>PACMAD clade</taxon>
        <taxon>Chloridoideae</taxon>
        <taxon>Eragrostideae</taxon>
        <taxon>Eragrostidinae</taxon>
        <taxon>Eragrostis</taxon>
    </lineage>
</organism>
<evidence type="ECO:0000256" key="3">
    <source>
        <dbReference type="ARBA" id="ARBA00008536"/>
    </source>
</evidence>
<dbReference type="FunFam" id="3.30.200.20:FF:000811">
    <property type="entry name" value="L-type lectin-domain containing receptor kinase V.9"/>
    <property type="match status" value="1"/>
</dbReference>
<evidence type="ECO:0000256" key="2">
    <source>
        <dbReference type="ARBA" id="ARBA00004479"/>
    </source>
</evidence>
<evidence type="ECO:0000259" key="23">
    <source>
        <dbReference type="PROSITE" id="PS50011"/>
    </source>
</evidence>
<evidence type="ECO:0000256" key="13">
    <source>
        <dbReference type="ARBA" id="ARBA00022777"/>
    </source>
</evidence>
<dbReference type="EMBL" id="RWGY01000051">
    <property type="protein sequence ID" value="TVU06598.1"/>
    <property type="molecule type" value="Genomic_DNA"/>
</dbReference>
<dbReference type="FunFam" id="3.30.200.20:FF:000112">
    <property type="entry name" value="Lectin-domain containing receptor kinase A4.3"/>
    <property type="match status" value="1"/>
</dbReference>
<dbReference type="FunFam" id="2.60.120.200:FF:000051">
    <property type="entry name" value="L-type lectin-domain containing receptor kinase V.9"/>
    <property type="match status" value="2"/>
</dbReference>
<dbReference type="InterPro" id="IPR013320">
    <property type="entry name" value="ConA-like_dom_sf"/>
</dbReference>
<dbReference type="GO" id="GO:0005886">
    <property type="term" value="C:plasma membrane"/>
    <property type="evidence" value="ECO:0007669"/>
    <property type="project" value="UniProtKB-SubCell"/>
</dbReference>
<dbReference type="SUPFAM" id="SSF49899">
    <property type="entry name" value="Concanavalin A-like lectins/glucanases"/>
    <property type="match status" value="2"/>
</dbReference>
<dbReference type="FunFam" id="1.10.510.10:FF:000517">
    <property type="entry name" value="Putative receptor kinase Lecrk"/>
    <property type="match status" value="2"/>
</dbReference>
<dbReference type="SUPFAM" id="SSF56112">
    <property type="entry name" value="Protein kinase-like (PK-like)"/>
    <property type="match status" value="2"/>
</dbReference>
<dbReference type="InterPro" id="IPR011009">
    <property type="entry name" value="Kinase-like_dom_sf"/>
</dbReference>
<dbReference type="InterPro" id="IPR017441">
    <property type="entry name" value="Protein_kinase_ATP_BS"/>
</dbReference>
<comment type="catalytic activity">
    <reaction evidence="20">
        <text>L-seryl-[protein] + ATP = O-phospho-L-seryl-[protein] + ADP + H(+)</text>
        <dbReference type="Rhea" id="RHEA:17989"/>
        <dbReference type="Rhea" id="RHEA-COMP:9863"/>
        <dbReference type="Rhea" id="RHEA-COMP:11604"/>
        <dbReference type="ChEBI" id="CHEBI:15378"/>
        <dbReference type="ChEBI" id="CHEBI:29999"/>
        <dbReference type="ChEBI" id="CHEBI:30616"/>
        <dbReference type="ChEBI" id="CHEBI:83421"/>
        <dbReference type="ChEBI" id="CHEBI:456216"/>
        <dbReference type="EC" id="2.7.11.1"/>
    </reaction>
    <physiologicalReaction direction="left-to-right" evidence="20">
        <dbReference type="Rhea" id="RHEA:17990"/>
    </physiologicalReaction>
</comment>
<dbReference type="GO" id="GO:0004674">
    <property type="term" value="F:protein serine/threonine kinase activity"/>
    <property type="evidence" value="ECO:0007669"/>
    <property type="project" value="UniProtKB-KW"/>
</dbReference>
<evidence type="ECO:0000313" key="25">
    <source>
        <dbReference type="Proteomes" id="UP000324897"/>
    </source>
</evidence>
<name>A0A5J9T6J4_9POAL</name>
<feature type="domain" description="Protein kinase" evidence="23">
    <location>
        <begin position="313"/>
        <end position="573"/>
    </location>
</feature>
<evidence type="ECO:0000256" key="17">
    <source>
        <dbReference type="ARBA" id="ARBA00023170"/>
    </source>
</evidence>
<evidence type="ECO:0000313" key="24">
    <source>
        <dbReference type="EMBL" id="TVU06598.1"/>
    </source>
</evidence>
<keyword evidence="7" id="KW-0723">Serine/threonine-protein kinase</keyword>
<dbReference type="InterPro" id="IPR000719">
    <property type="entry name" value="Prot_kinase_dom"/>
</dbReference>
<evidence type="ECO:0000256" key="21">
    <source>
        <dbReference type="PROSITE-ProRule" id="PRU10141"/>
    </source>
</evidence>
<dbReference type="PANTHER" id="PTHR27007">
    <property type="match status" value="1"/>
</dbReference>
<feature type="binding site" evidence="21">
    <location>
        <position position="342"/>
    </location>
    <ligand>
        <name>ATP</name>
        <dbReference type="ChEBI" id="CHEBI:30616"/>
    </ligand>
</feature>
<proteinExistence type="inferred from homology"/>
<keyword evidence="12 21" id="KW-0547">Nucleotide-binding</keyword>
<dbReference type="Gene3D" id="1.10.510.10">
    <property type="entry name" value="Transferase(Phosphotransferase) domain 1"/>
    <property type="match status" value="2"/>
</dbReference>
<evidence type="ECO:0000256" key="10">
    <source>
        <dbReference type="ARBA" id="ARBA00022729"/>
    </source>
</evidence>
<keyword evidence="25" id="KW-1185">Reference proteome</keyword>
<dbReference type="Gene3D" id="3.30.200.20">
    <property type="entry name" value="Phosphorylase Kinase, domain 1"/>
    <property type="match status" value="2"/>
</dbReference>
<dbReference type="PROSITE" id="PS00107">
    <property type="entry name" value="PROTEIN_KINASE_ATP"/>
    <property type="match status" value="2"/>
</dbReference>
<evidence type="ECO:0000256" key="4">
    <source>
        <dbReference type="ARBA" id="ARBA00010217"/>
    </source>
</evidence>
<evidence type="ECO:0000256" key="6">
    <source>
        <dbReference type="ARBA" id="ARBA00022475"/>
    </source>
</evidence>
<evidence type="ECO:0000256" key="9">
    <source>
        <dbReference type="ARBA" id="ARBA00022692"/>
    </source>
</evidence>
<evidence type="ECO:0000256" key="7">
    <source>
        <dbReference type="ARBA" id="ARBA00022527"/>
    </source>
</evidence>
<keyword evidence="10" id="KW-0732">Signal</keyword>
<dbReference type="GO" id="GO:0005524">
    <property type="term" value="F:ATP binding"/>
    <property type="evidence" value="ECO:0007669"/>
    <property type="project" value="UniProtKB-UniRule"/>
</dbReference>
<dbReference type="SMART" id="SM00220">
    <property type="entry name" value="S_TKc"/>
    <property type="match status" value="2"/>
</dbReference>
<evidence type="ECO:0000256" key="22">
    <source>
        <dbReference type="SAM" id="Phobius"/>
    </source>
</evidence>
<protein>
    <recommendedName>
        <fullName evidence="5">non-specific serine/threonine protein kinase</fullName>
        <ecNumber evidence="5">2.7.11.1</ecNumber>
    </recommendedName>
</protein>
<feature type="transmembrane region" description="Helical" evidence="22">
    <location>
        <begin position="904"/>
        <end position="928"/>
    </location>
</feature>
<dbReference type="Gene3D" id="2.60.120.200">
    <property type="match status" value="2"/>
</dbReference>
<keyword evidence="17" id="KW-0675">Receptor</keyword>
<evidence type="ECO:0000256" key="16">
    <source>
        <dbReference type="ARBA" id="ARBA00023136"/>
    </source>
</evidence>
<keyword evidence="13" id="KW-0418">Kinase</keyword>
<keyword evidence="18" id="KW-0325">Glycoprotein</keyword>
<comment type="similarity">
    <text evidence="3">In the N-terminal section; belongs to the leguminous lectin family.</text>
</comment>
<evidence type="ECO:0000256" key="18">
    <source>
        <dbReference type="ARBA" id="ARBA00023180"/>
    </source>
</evidence>
<keyword evidence="9 22" id="KW-0812">Transmembrane</keyword>
<dbReference type="Proteomes" id="UP000324897">
    <property type="component" value="Unassembled WGS sequence"/>
</dbReference>
<dbReference type="Gramene" id="TVU06598">
    <property type="protein sequence ID" value="TVU06598"/>
    <property type="gene ID" value="EJB05_49821"/>
</dbReference>
<evidence type="ECO:0000256" key="20">
    <source>
        <dbReference type="ARBA" id="ARBA00048977"/>
    </source>
</evidence>
<accession>A0A5J9T6J4</accession>
<feature type="binding site" evidence="21">
    <location>
        <position position="991"/>
    </location>
    <ligand>
        <name>ATP</name>
        <dbReference type="ChEBI" id="CHEBI:30616"/>
    </ligand>
</feature>
<dbReference type="CDD" id="cd06899">
    <property type="entry name" value="lectin_legume_LecRK_Arcelin_ConA"/>
    <property type="match status" value="2"/>
</dbReference>
<keyword evidence="11" id="KW-0430">Lectin</keyword>
<evidence type="ECO:0000256" key="8">
    <source>
        <dbReference type="ARBA" id="ARBA00022679"/>
    </source>
</evidence>
<dbReference type="PROSITE" id="PS00108">
    <property type="entry name" value="PROTEIN_KINASE_ST"/>
    <property type="match status" value="2"/>
</dbReference>
<comment type="caution">
    <text evidence="24">The sequence shown here is derived from an EMBL/GenBank/DDBJ whole genome shotgun (WGS) entry which is preliminary data.</text>
</comment>
<dbReference type="InterPro" id="IPR001220">
    <property type="entry name" value="Legume_lectin_dom"/>
</dbReference>
<dbReference type="EC" id="2.7.11.1" evidence="5"/>
<dbReference type="OrthoDB" id="543442at2759"/>
<evidence type="ECO:0000256" key="1">
    <source>
        <dbReference type="ARBA" id="ARBA00004236"/>
    </source>
</evidence>
<dbReference type="CDD" id="cd14066">
    <property type="entry name" value="STKc_IRAK"/>
    <property type="match status" value="2"/>
</dbReference>
<keyword evidence="15 22" id="KW-1133">Transmembrane helix</keyword>
<evidence type="ECO:0000256" key="12">
    <source>
        <dbReference type="ARBA" id="ARBA00022741"/>
    </source>
</evidence>
<evidence type="ECO:0000256" key="5">
    <source>
        <dbReference type="ARBA" id="ARBA00012513"/>
    </source>
</evidence>
<keyword evidence="14 21" id="KW-0067">ATP-binding</keyword>
<keyword evidence="16 22" id="KW-0472">Membrane</keyword>
<feature type="non-terminal residue" evidence="24">
    <location>
        <position position="1"/>
    </location>
</feature>
<dbReference type="GO" id="GO:0030246">
    <property type="term" value="F:carbohydrate binding"/>
    <property type="evidence" value="ECO:0007669"/>
    <property type="project" value="UniProtKB-KW"/>
</dbReference>
<evidence type="ECO:0000256" key="15">
    <source>
        <dbReference type="ARBA" id="ARBA00022989"/>
    </source>
</evidence>
<keyword evidence="8" id="KW-0808">Transferase</keyword>
<sequence>MMNRFFVIDETPLTVGNHNLQFVYSGFANASLALDGTASVTPTGLLELTNGTVMSMGHAFYPAPLRLRDSPNSSTVQSFSSSFVFGIISVYDLSSHGLTMLLAPNKNISATPVQYLGLFNGSNNGNTTNHIFAVELDTWQNSEFRDINNNHIGIDINGLTSVKSYPAGFFHDQSGSFNNLTLTSQEAMQVWVEYDREKTQIDVTMAPLAMAKPRRPTVSAICNLSDVLTDEVYIGFSSSTGKIHTQHYVLGWSFAMNNTTAPSIDVTMLPKLPRHHEKGRRSWVYAEVRDDWELEFGPHRFSYKDLFHATGGFENKNLLGVGGFGRVYKGVLSRSRLKIAVKRVSHDSKQGMKEFIAEIVSIGRLQNRNLVQLLGYCRRKGELLLVYEYMPNGSLDKYLHNGKEDNSVLSWTQRFRIIKGIASGLLYLHEEWEKVVVHRDIKASNVLLGDEMNGRLGDFGLARLYDHGADPLTTHVVGTIGYLAPELASSGNATPPTDVFAFGIFVLEVTCGQRPVNHQNTQDSQVMLVDWVLDKVQKGSFGDTVDVRLKGRFDVGEAYLALKIGLLCSHPFANARPTMRQVMQYFDGEIEPPDLSIEMLAFMQSEGLLQATRMLAMAMKHTSFFQYLLLVLTTLASCDDQFLFSGFTQSSLNLDGCAIVTNGGLLDLSNGTAILKGHAFYPIPLHFRKSPGGKVQSFSVNAVFSIFITYPDLSADGMAFFIAPTKNFSDAQAAKYFGLLNEKNNGDPNKHIFMIELDTYKNAELQDINDNHVGININSAISLQSGTAGFYEDDGGAFRNLMLNGNKGTQLWVDYDEGATQINVTLAPIDLGKPSRPLLSVTYDLSNVLSNSASYIGFSSIATPINTRQYVMGWSFGMNKPAPPLDVSKLPKLPFLGSKPQSRILTIVLPIATATLILSVGTLVVLIVRKRMKYAEVREDWEGEFGPHRFSYKDLFHATGGFRNKHLLGQGGFGKVYKGVLPLSNVEVAVKRMSHESRQGMKEFVTEIVSIGRLRHRNLVQLLGYCRRKGELFLVYNYMPNGSLDKYLHCEENKDILNWAQRFQVIKGIATGLLYLHEKWEKIVIHRDIKASNVLLDGDMNGRLGDFGLARLYDHGTDPQTTHMVGTKGYLAPELLRTGKASPLTDVFAFGMFLLEVATGKLPVMKNAEGNEFFLADWVLEHWKNGLLTKTLDSRLQGDYNIDEAYVVLKLGLLCLHPLPSSRPRMREVMQYLDGDIPLPELKPSELSLDMVALMKNTGLNPSTVSYPQISSSFGTISGLSGGR</sequence>
<keyword evidence="6" id="KW-1003">Cell membrane</keyword>
<dbReference type="GO" id="GO:1901001">
    <property type="term" value="P:negative regulation of response to salt stress"/>
    <property type="evidence" value="ECO:0007669"/>
    <property type="project" value="UniProtKB-ARBA"/>
</dbReference>
<comment type="catalytic activity">
    <reaction evidence="19">
        <text>L-threonyl-[protein] + ATP = O-phospho-L-threonyl-[protein] + ADP + H(+)</text>
        <dbReference type="Rhea" id="RHEA:46608"/>
        <dbReference type="Rhea" id="RHEA-COMP:11060"/>
        <dbReference type="Rhea" id="RHEA-COMP:11605"/>
        <dbReference type="ChEBI" id="CHEBI:15378"/>
        <dbReference type="ChEBI" id="CHEBI:30013"/>
        <dbReference type="ChEBI" id="CHEBI:30616"/>
        <dbReference type="ChEBI" id="CHEBI:61977"/>
        <dbReference type="ChEBI" id="CHEBI:456216"/>
        <dbReference type="EC" id="2.7.11.1"/>
    </reaction>
    <physiologicalReaction direction="left-to-right" evidence="19">
        <dbReference type="Rhea" id="RHEA:46609"/>
    </physiologicalReaction>
</comment>